<protein>
    <recommendedName>
        <fullName evidence="4">DUF2613 family protein</fullName>
    </recommendedName>
</protein>
<feature type="region of interest" description="Disordered" evidence="1">
    <location>
        <begin position="28"/>
        <end position="51"/>
    </location>
</feature>
<organism evidence="2 3">
    <name type="scientific">Nocardioides panaciterrulae</name>
    <dbReference type="NCBI Taxonomy" id="661492"/>
    <lineage>
        <taxon>Bacteria</taxon>
        <taxon>Bacillati</taxon>
        <taxon>Actinomycetota</taxon>
        <taxon>Actinomycetes</taxon>
        <taxon>Propionibacteriales</taxon>
        <taxon>Nocardioidaceae</taxon>
        <taxon>Nocardioides</taxon>
    </lineage>
</organism>
<keyword evidence="3" id="KW-1185">Reference proteome</keyword>
<dbReference type="RefSeq" id="WP_179663277.1">
    <property type="nucleotide sequence ID" value="NZ_JACCBG010000001.1"/>
</dbReference>
<dbReference type="Proteomes" id="UP000535511">
    <property type="component" value="Unassembled WGS sequence"/>
</dbReference>
<gene>
    <name evidence="2" type="ORF">BJZ21_001629</name>
</gene>
<dbReference type="EMBL" id="JACCBG010000001">
    <property type="protein sequence ID" value="NYD41546.1"/>
    <property type="molecule type" value="Genomic_DNA"/>
</dbReference>
<evidence type="ECO:0000313" key="3">
    <source>
        <dbReference type="Proteomes" id="UP000535511"/>
    </source>
</evidence>
<proteinExistence type="predicted"/>
<accession>A0A7Y9E5C1</accession>
<feature type="compositionally biased region" description="Polar residues" evidence="1">
    <location>
        <begin position="28"/>
        <end position="42"/>
    </location>
</feature>
<evidence type="ECO:0000313" key="2">
    <source>
        <dbReference type="EMBL" id="NYD41546.1"/>
    </source>
</evidence>
<sequence length="51" mass="4943">MHPVVLSAAGIVVGGTLAGVTLIGVIESQTDGPGQSPANVSQPVIDYGTAP</sequence>
<name>A0A7Y9E5C1_9ACTN</name>
<evidence type="ECO:0000256" key="1">
    <source>
        <dbReference type="SAM" id="MobiDB-lite"/>
    </source>
</evidence>
<evidence type="ECO:0008006" key="4">
    <source>
        <dbReference type="Google" id="ProtNLM"/>
    </source>
</evidence>
<reference evidence="2 3" key="1">
    <citation type="submission" date="2020-07" db="EMBL/GenBank/DDBJ databases">
        <title>Sequencing the genomes of 1000 actinobacteria strains.</title>
        <authorList>
            <person name="Klenk H.-P."/>
        </authorList>
    </citation>
    <scope>NUCLEOTIDE SEQUENCE [LARGE SCALE GENOMIC DNA]</scope>
    <source>
        <strain evidence="2 3">DSM 21350</strain>
    </source>
</reference>
<comment type="caution">
    <text evidence="2">The sequence shown here is derived from an EMBL/GenBank/DDBJ whole genome shotgun (WGS) entry which is preliminary data.</text>
</comment>
<dbReference type="AlphaFoldDB" id="A0A7Y9E5C1"/>